<dbReference type="PANTHER" id="PTHR42781:SF4">
    <property type="entry name" value="SPERMIDINE_PUTRESCINE IMPORT ATP-BINDING PROTEIN POTA"/>
    <property type="match status" value="1"/>
</dbReference>
<evidence type="ECO:0000256" key="1">
    <source>
        <dbReference type="ARBA" id="ARBA00005417"/>
    </source>
</evidence>
<dbReference type="Pfam" id="PF00005">
    <property type="entry name" value="ABC_tran"/>
    <property type="match status" value="1"/>
</dbReference>
<keyword evidence="4 6" id="KW-0067">ATP-binding</keyword>
<dbReference type="InterPro" id="IPR013611">
    <property type="entry name" value="Transp-assoc_OB_typ2"/>
</dbReference>
<evidence type="ECO:0000259" key="5">
    <source>
        <dbReference type="PROSITE" id="PS50893"/>
    </source>
</evidence>
<evidence type="ECO:0000256" key="2">
    <source>
        <dbReference type="ARBA" id="ARBA00022448"/>
    </source>
</evidence>
<evidence type="ECO:0000313" key="6">
    <source>
        <dbReference type="EMBL" id="MBS3649058.1"/>
    </source>
</evidence>
<protein>
    <submittedName>
        <fullName evidence="6">ABC transporter ATP-binding protein</fullName>
    </submittedName>
</protein>
<dbReference type="Gene3D" id="3.40.50.300">
    <property type="entry name" value="P-loop containing nucleotide triphosphate hydrolases"/>
    <property type="match status" value="1"/>
</dbReference>
<dbReference type="SUPFAM" id="SSF50331">
    <property type="entry name" value="MOP-like"/>
    <property type="match status" value="1"/>
</dbReference>
<dbReference type="PANTHER" id="PTHR42781">
    <property type="entry name" value="SPERMIDINE/PUTRESCINE IMPORT ATP-BINDING PROTEIN POTA"/>
    <property type="match status" value="1"/>
</dbReference>
<dbReference type="InterPro" id="IPR012340">
    <property type="entry name" value="NA-bd_OB-fold"/>
</dbReference>
<keyword evidence="2" id="KW-0813">Transport</keyword>
<dbReference type="SUPFAM" id="SSF52540">
    <property type="entry name" value="P-loop containing nucleoside triphosphate hydrolases"/>
    <property type="match status" value="1"/>
</dbReference>
<dbReference type="InterPro" id="IPR003439">
    <property type="entry name" value="ABC_transporter-like_ATP-bd"/>
</dbReference>
<dbReference type="GO" id="GO:0005524">
    <property type="term" value="F:ATP binding"/>
    <property type="evidence" value="ECO:0007669"/>
    <property type="project" value="UniProtKB-KW"/>
</dbReference>
<proteinExistence type="inferred from homology"/>
<accession>A0A942E0S1</accession>
<comment type="caution">
    <text evidence="6">The sequence shown here is derived from an EMBL/GenBank/DDBJ whole genome shotgun (WGS) entry which is preliminary data.</text>
</comment>
<evidence type="ECO:0000313" key="7">
    <source>
        <dbReference type="Proteomes" id="UP000680348"/>
    </source>
</evidence>
<dbReference type="InterPro" id="IPR017871">
    <property type="entry name" value="ABC_transporter-like_CS"/>
</dbReference>
<dbReference type="InterPro" id="IPR027417">
    <property type="entry name" value="P-loop_NTPase"/>
</dbReference>
<dbReference type="InterPro" id="IPR003593">
    <property type="entry name" value="AAA+_ATPase"/>
</dbReference>
<comment type="similarity">
    <text evidence="1">Belongs to the ABC transporter superfamily.</text>
</comment>
<keyword evidence="3" id="KW-0547">Nucleotide-binding</keyword>
<dbReference type="InterPro" id="IPR008995">
    <property type="entry name" value="Mo/tungstate-bd_C_term_dom"/>
</dbReference>
<dbReference type="Gene3D" id="2.40.50.100">
    <property type="match status" value="1"/>
</dbReference>
<dbReference type="SMART" id="SM00382">
    <property type="entry name" value="AAA"/>
    <property type="match status" value="1"/>
</dbReference>
<dbReference type="FunFam" id="3.40.50.300:FF:000425">
    <property type="entry name" value="Probable ABC transporter, ATP-binding subunit"/>
    <property type="match status" value="1"/>
</dbReference>
<evidence type="ECO:0000256" key="3">
    <source>
        <dbReference type="ARBA" id="ARBA00022741"/>
    </source>
</evidence>
<dbReference type="GO" id="GO:0043190">
    <property type="term" value="C:ATP-binding cassette (ABC) transporter complex"/>
    <property type="evidence" value="ECO:0007669"/>
    <property type="project" value="InterPro"/>
</dbReference>
<dbReference type="RefSeq" id="WP_188254631.1">
    <property type="nucleotide sequence ID" value="NZ_JABVCF010000005.1"/>
</dbReference>
<dbReference type="Proteomes" id="UP000680348">
    <property type="component" value="Unassembled WGS sequence"/>
</dbReference>
<dbReference type="PROSITE" id="PS50893">
    <property type="entry name" value="ABC_TRANSPORTER_2"/>
    <property type="match status" value="1"/>
</dbReference>
<keyword evidence="7" id="KW-1185">Reference proteome</keyword>
<sequence length="356" mass="38888">MKNTGLPLRLEGVSKRYGKYTALTPTDLTVAAGEFLTLLGPSGSGKTTLLNLIAGYLEPMSGTIEIGSRDVTRLPARQRNIGMVFQSYALFPHMTVGQNIGYGLAVRGVSKAESTRRVSEVLSLMRLEGYADRPIQKMSGGQQQRVALARALVIEPDVLLMDEPLSALDKQLRRTVQLELRRLHQEHGRTTIYVTHDQEEALVLSDRIAVMDQGRIQQLGTVDDIYDRPANAFVAGFIGESNLLPVKVNAVAEGKATTEVEAFRRTIVAPAAPGVEAGQTARLLLRPEHLLLNETDDGVPAEIIEAVYLGELSQYGLALESGQVLTARRITDRSLRTGMKVSLSWDPGHARVVPEN</sequence>
<feature type="domain" description="ABC transporter" evidence="5">
    <location>
        <begin position="8"/>
        <end position="238"/>
    </location>
</feature>
<reference evidence="6" key="1">
    <citation type="submission" date="2021-04" db="EMBL/GenBank/DDBJ databases">
        <title>Pseudaminobacter soli sp. nov., isolated from paddy soil contaminated by heavy metals.</title>
        <authorList>
            <person name="Zhang K."/>
        </authorList>
    </citation>
    <scope>NUCLEOTIDE SEQUENCE</scope>
    <source>
        <strain evidence="6">19-2017</strain>
    </source>
</reference>
<dbReference type="PROSITE" id="PS00211">
    <property type="entry name" value="ABC_TRANSPORTER_1"/>
    <property type="match status" value="1"/>
</dbReference>
<dbReference type="EMBL" id="JAGWCR010000005">
    <property type="protein sequence ID" value="MBS3649058.1"/>
    <property type="molecule type" value="Genomic_DNA"/>
</dbReference>
<dbReference type="GO" id="GO:0016887">
    <property type="term" value="F:ATP hydrolysis activity"/>
    <property type="evidence" value="ECO:0007669"/>
    <property type="project" value="InterPro"/>
</dbReference>
<dbReference type="Pfam" id="PF08402">
    <property type="entry name" value="TOBE_2"/>
    <property type="match status" value="1"/>
</dbReference>
<evidence type="ECO:0000256" key="4">
    <source>
        <dbReference type="ARBA" id="ARBA00022840"/>
    </source>
</evidence>
<dbReference type="GO" id="GO:0015697">
    <property type="term" value="P:quaternary ammonium group transport"/>
    <property type="evidence" value="ECO:0007669"/>
    <property type="project" value="UniProtKB-ARBA"/>
</dbReference>
<name>A0A942E0S1_9HYPH</name>
<dbReference type="GO" id="GO:0022857">
    <property type="term" value="F:transmembrane transporter activity"/>
    <property type="evidence" value="ECO:0007669"/>
    <property type="project" value="InterPro"/>
</dbReference>
<gene>
    <name evidence="6" type="ORF">KEU06_10605</name>
</gene>
<dbReference type="InterPro" id="IPR050093">
    <property type="entry name" value="ABC_SmlMolc_Importer"/>
</dbReference>
<organism evidence="6 7">
    <name type="scientific">Pseudaminobacter soli</name>
    <name type="common">ex Zhang et al. 2022</name>
    <dbReference type="NCBI Taxonomy" id="2831468"/>
    <lineage>
        <taxon>Bacteria</taxon>
        <taxon>Pseudomonadati</taxon>
        <taxon>Pseudomonadota</taxon>
        <taxon>Alphaproteobacteria</taxon>
        <taxon>Hyphomicrobiales</taxon>
        <taxon>Phyllobacteriaceae</taxon>
        <taxon>Pseudaminobacter</taxon>
    </lineage>
</organism>
<dbReference type="Gene3D" id="2.40.50.140">
    <property type="entry name" value="Nucleic acid-binding proteins"/>
    <property type="match status" value="1"/>
</dbReference>
<dbReference type="AlphaFoldDB" id="A0A942E0S1"/>